<dbReference type="Pfam" id="PF25597">
    <property type="entry name" value="SH3_retrovirus"/>
    <property type="match status" value="1"/>
</dbReference>
<dbReference type="InterPro" id="IPR013103">
    <property type="entry name" value="RVT_2"/>
</dbReference>
<dbReference type="InterPro" id="IPR036397">
    <property type="entry name" value="RNaseH_sf"/>
</dbReference>
<evidence type="ECO:0000313" key="5">
    <source>
        <dbReference type="EMBL" id="RVW58288.1"/>
    </source>
</evidence>
<dbReference type="InterPro" id="IPR001584">
    <property type="entry name" value="Integrase_cat-core"/>
</dbReference>
<dbReference type="InterPro" id="IPR057670">
    <property type="entry name" value="SH3_retrovirus"/>
</dbReference>
<keyword evidence="1" id="KW-0479">Metal-binding</keyword>
<dbReference type="CDD" id="cd09272">
    <property type="entry name" value="RNase_HI_RT_Ty1"/>
    <property type="match status" value="1"/>
</dbReference>
<dbReference type="AlphaFoldDB" id="A0A438FE96"/>
<comment type="caution">
    <text evidence="5">The sequence shown here is derived from an EMBL/GenBank/DDBJ whole genome shotgun (WGS) entry which is preliminary data.</text>
</comment>
<dbReference type="GO" id="GO:0016787">
    <property type="term" value="F:hydrolase activity"/>
    <property type="evidence" value="ECO:0007669"/>
    <property type="project" value="UniProtKB-KW"/>
</dbReference>
<evidence type="ECO:0000256" key="2">
    <source>
        <dbReference type="ARBA" id="ARBA00022801"/>
    </source>
</evidence>
<sequence>MYIKTKINAGIRGSIEQHENVRELLKVIDEQFVTSDKALASTLIMKFTSLKLTGIKGVREHIMEMRDIVAQLKKPEVEMSESFLVHFILNTLPPQYGPFKISYNTHKDKWSINESMTMCVQEEGRLLMEQGESVMLVTQRKGKKGKSQASQKGKQQIPPKSDIKKDKKCFFYKKKGHVKKKCLKFQNWLEKKGYAKPKEASDNLIYKSECVGNGILSDGLYCIFLQNDTAHNSLHVQTGIKRCVVKEDSSTLWHRRLGHISIDRIKRLVNDGVLSTLDFTDFETCVDYIKGKQTNKSKRGATRSSTILEIIHTDICSLDMDSHGQKYFISFIDDFSRYMHLYILHNKNEALDAFKVFKAEVEKQYGKQIKIVRSDRGGEYYGRYLEDGQSPGPFAKFLQEHGIVAQYTMPGSSDQNGVAERRNRTLLDMVRSMLSNSKLPKFLWTEALTTAVYILNQVPTKAVPKTPFELLKGWKPSLRHMRVWGCSSEVRIYNPQEKKLDPRTISGYFIGYAEKSKGYRFYCPSHSTRIVESRNAKFLEYDLVSGSDQFRNIVSDIDHTESQPSTSSDRLFIVHNTPQVQSGVERTITEVQPVVEVPQAVDNIPIDQVDQEFPDTLGQQVEPHTSLEDIGATLRRSRNDPKSFSQAMNCKESELWYNAMKDEMSSMKCNDVWDLVELPNGAKTIGCKWVFKTKKDSLGNIKRYKARLVAKGFTQKEGIDYTETFSPVSKKDSLRIILALVAHFDLELQQMDVKTAFLNGELEEEVYMKQPEGFPSSDGEQLVCKLKKSIYGLKQASRQWYLKFHNIISSFSFVENVMDQCIYLKVSGSKICFLVLYVDDILLATNDKGLLHEVKQFLSKNFDMKDMGEASYVIGIKIHRDRFKGILGLSQETYINKVLERFRMKNCSPSVSPIVKGDRFNLNQCPKNDLEREQMKNIPYASAVGSLMYAQVCTRPDIAFAVGMLGRYQSNPGIDHWKAAKKVMRYLQGTKDYKLMYRRTSNLEVVGYSDSDFAGCVDSRKSTSGYIFILVGGAISWRSIKQTMTATSTMEAEFISCFEATSHGVWLKSFISGLRVMDSISRPLSIYCDNSAAVFMAKNNKSGSRSKHIDIKYLAIRERVKEKKVVIENISTELMIVDPLTKGMPPLKFKDHVVNMGLSSLM</sequence>
<dbReference type="Pfam" id="PF14223">
    <property type="entry name" value="Retrotran_gag_2"/>
    <property type="match status" value="1"/>
</dbReference>
<dbReference type="SUPFAM" id="SSF56672">
    <property type="entry name" value="DNA/RNA polymerases"/>
    <property type="match status" value="1"/>
</dbReference>
<feature type="domain" description="Integrase catalytic" evidence="4">
    <location>
        <begin position="303"/>
        <end position="475"/>
    </location>
</feature>
<evidence type="ECO:0000313" key="6">
    <source>
        <dbReference type="Proteomes" id="UP000288805"/>
    </source>
</evidence>
<reference evidence="5 6" key="1">
    <citation type="journal article" date="2018" name="PLoS Genet.">
        <title>Population sequencing reveals clonal diversity and ancestral inbreeding in the grapevine cultivar Chardonnay.</title>
        <authorList>
            <person name="Roach M.J."/>
            <person name="Johnson D.L."/>
            <person name="Bohlmann J."/>
            <person name="van Vuuren H.J."/>
            <person name="Jones S.J."/>
            <person name="Pretorius I.S."/>
            <person name="Schmidt S.A."/>
            <person name="Borneman A.R."/>
        </authorList>
    </citation>
    <scope>NUCLEOTIDE SEQUENCE [LARGE SCALE GENOMIC DNA]</scope>
    <source>
        <strain evidence="6">cv. Chardonnay</strain>
        <tissue evidence="5">Leaf</tissue>
    </source>
</reference>
<gene>
    <name evidence="5" type="primary">POLX_1267</name>
    <name evidence="5" type="ORF">CK203_116322</name>
</gene>
<name>A0A438FE96_VITVI</name>
<dbReference type="InterPro" id="IPR012337">
    <property type="entry name" value="RNaseH-like_sf"/>
</dbReference>
<dbReference type="Proteomes" id="UP000288805">
    <property type="component" value="Unassembled WGS sequence"/>
</dbReference>
<dbReference type="InterPro" id="IPR043502">
    <property type="entry name" value="DNA/RNA_pol_sf"/>
</dbReference>
<evidence type="ECO:0000259" key="4">
    <source>
        <dbReference type="PROSITE" id="PS50994"/>
    </source>
</evidence>
<evidence type="ECO:0000256" key="1">
    <source>
        <dbReference type="ARBA" id="ARBA00022723"/>
    </source>
</evidence>
<dbReference type="PANTHER" id="PTHR42648:SF28">
    <property type="entry name" value="TRANSPOSON-ENCODED PROTEIN WITH RIBONUCLEASE H-LIKE AND RETROVIRUS ZINC FINGER-LIKE DOMAINS"/>
    <property type="match status" value="1"/>
</dbReference>
<dbReference type="Gene3D" id="3.30.420.10">
    <property type="entry name" value="Ribonuclease H-like superfamily/Ribonuclease H"/>
    <property type="match status" value="1"/>
</dbReference>
<dbReference type="InterPro" id="IPR039537">
    <property type="entry name" value="Retrotran_Ty1/copia-like"/>
</dbReference>
<dbReference type="GO" id="GO:0046872">
    <property type="term" value="F:metal ion binding"/>
    <property type="evidence" value="ECO:0007669"/>
    <property type="project" value="UniProtKB-KW"/>
</dbReference>
<dbReference type="Pfam" id="PF07727">
    <property type="entry name" value="RVT_2"/>
    <property type="match status" value="1"/>
</dbReference>
<dbReference type="SUPFAM" id="SSF53098">
    <property type="entry name" value="Ribonuclease H-like"/>
    <property type="match status" value="1"/>
</dbReference>
<protein>
    <submittedName>
        <fullName evidence="5">Retrovirus-related Pol polyprotein from transposon TNT 1-94</fullName>
    </submittedName>
</protein>
<dbReference type="Pfam" id="PF00665">
    <property type="entry name" value="rve"/>
    <property type="match status" value="1"/>
</dbReference>
<dbReference type="GO" id="GO:0015074">
    <property type="term" value="P:DNA integration"/>
    <property type="evidence" value="ECO:0007669"/>
    <property type="project" value="InterPro"/>
</dbReference>
<dbReference type="EMBL" id="QGNW01000964">
    <property type="protein sequence ID" value="RVW58288.1"/>
    <property type="molecule type" value="Genomic_DNA"/>
</dbReference>
<dbReference type="Pfam" id="PF13976">
    <property type="entry name" value="gag_pre-integrs"/>
    <property type="match status" value="1"/>
</dbReference>
<proteinExistence type="predicted"/>
<keyword evidence="2" id="KW-0378">Hydrolase</keyword>
<evidence type="ECO:0000256" key="3">
    <source>
        <dbReference type="SAM" id="MobiDB-lite"/>
    </source>
</evidence>
<dbReference type="PROSITE" id="PS50994">
    <property type="entry name" value="INTEGRASE"/>
    <property type="match status" value="1"/>
</dbReference>
<organism evidence="5 6">
    <name type="scientific">Vitis vinifera</name>
    <name type="common">Grape</name>
    <dbReference type="NCBI Taxonomy" id="29760"/>
    <lineage>
        <taxon>Eukaryota</taxon>
        <taxon>Viridiplantae</taxon>
        <taxon>Streptophyta</taxon>
        <taxon>Embryophyta</taxon>
        <taxon>Tracheophyta</taxon>
        <taxon>Spermatophyta</taxon>
        <taxon>Magnoliopsida</taxon>
        <taxon>eudicotyledons</taxon>
        <taxon>Gunneridae</taxon>
        <taxon>Pentapetalae</taxon>
        <taxon>rosids</taxon>
        <taxon>Vitales</taxon>
        <taxon>Vitaceae</taxon>
        <taxon>Viteae</taxon>
        <taxon>Vitis</taxon>
    </lineage>
</organism>
<dbReference type="GO" id="GO:0003676">
    <property type="term" value="F:nucleic acid binding"/>
    <property type="evidence" value="ECO:0007669"/>
    <property type="project" value="InterPro"/>
</dbReference>
<accession>A0A438FE96</accession>
<dbReference type="InterPro" id="IPR025724">
    <property type="entry name" value="GAG-pre-integrase_dom"/>
</dbReference>
<feature type="region of interest" description="Disordered" evidence="3">
    <location>
        <begin position="139"/>
        <end position="162"/>
    </location>
</feature>
<dbReference type="PANTHER" id="PTHR42648">
    <property type="entry name" value="TRANSPOSASE, PUTATIVE-RELATED"/>
    <property type="match status" value="1"/>
</dbReference>
<feature type="compositionally biased region" description="Low complexity" evidence="3">
    <location>
        <begin position="147"/>
        <end position="160"/>
    </location>
</feature>